<dbReference type="PANTHER" id="PTHR46708:SF1">
    <property type="entry name" value="TENASCIN"/>
    <property type="match status" value="1"/>
</dbReference>
<dbReference type="Gene3D" id="3.90.215.10">
    <property type="entry name" value="Gamma Fibrinogen, chain A, domain 1"/>
    <property type="match status" value="1"/>
</dbReference>
<comment type="subcellular location">
    <subcellularLocation>
        <location evidence="1">Secreted</location>
        <location evidence="1">Extracellular space</location>
        <location evidence="1">Extracellular matrix</location>
    </subcellularLocation>
</comment>
<feature type="domain" description="Fibronectin type-III" evidence="12">
    <location>
        <begin position="1772"/>
        <end position="1876"/>
    </location>
</feature>
<dbReference type="Gene3D" id="2.160.20.80">
    <property type="entry name" value="E3 ubiquitin-protein ligase SopA"/>
    <property type="match status" value="1"/>
</dbReference>
<evidence type="ECO:0000256" key="6">
    <source>
        <dbReference type="ARBA" id="ARBA00022729"/>
    </source>
</evidence>
<dbReference type="Pfam" id="PF18720">
    <property type="entry name" value="EGF_Tenascin"/>
    <property type="match status" value="1"/>
</dbReference>
<dbReference type="SMART" id="SM00060">
    <property type="entry name" value="FN3"/>
    <property type="match status" value="16"/>
</dbReference>
<dbReference type="PROSITE" id="PS00022">
    <property type="entry name" value="EGF_1"/>
    <property type="match status" value="6"/>
</dbReference>
<dbReference type="NCBIfam" id="NF040941">
    <property type="entry name" value="GGGWT_bact"/>
    <property type="match status" value="1"/>
</dbReference>
<evidence type="ECO:0000256" key="10">
    <source>
        <dbReference type="SAM" id="MobiDB-lite"/>
    </source>
</evidence>
<dbReference type="EMBL" id="JBCEZU010000078">
    <property type="protein sequence ID" value="KAK9532302.1"/>
    <property type="molecule type" value="Genomic_DNA"/>
</dbReference>
<evidence type="ECO:0000256" key="3">
    <source>
        <dbReference type="ARBA" id="ARBA00022525"/>
    </source>
</evidence>
<feature type="domain" description="Fibronectin type-III" evidence="12">
    <location>
        <begin position="1408"/>
        <end position="1498"/>
    </location>
</feature>
<sequence length="2456" mass="263211">MGTRGVLSCLLLTALLSSSDAGLVKQILRHRRQTLEPSQEHNITLPSADHPVVFNHVYNINLPASSLCSVDLDAPGSTQLRPKDAAVSPGQRNAEHTVDGENQIVFTHRINVPRQACGCAEDPAGLKVLMSRLEMLEGEVSALRDQCNGDGPCCGAQVTGEVGTKPYCHGHGNYSAETCACICEPGWKGPNCTKPDCPGNCQNRGHCVDGKCECFKGFAGADCSTEVCPADCGAHGRCVGGVCICSDGFLGEDCSQTECLNNCLGRGRCEDGDCLCDEPWTGSDCSELICPKDCYDRGRCENGTCYCDEGYAGEDCGQHTCTNNCHGNGYCVEGQCVCAAGFSGDDCSRLTCLNDCNDRGTCFNGMCICDNGYQGADCSQLACLNNCNNRGQCVNGQCACDVGFQGEDCAELSCPNDCLHRGRCVNGQCVCEEGFAGEDCSIRTCLSNCYGHGECIEGRCVCRTGFTGEDCGELSCPSNCQNRGRCVDGQCVCDEGFSGEDCGRKACPNDCLTRGHCVDGKCVCREGYSGDDCSVHVCPGNCNNMGRCVDGRCTCESGYEGESCAELSCLNSCQDKGRCVNGQCVCDEGYIGEDCSEVSPAKDLTVGEVTADTVDLSWDNEMLVTEYLVTYVPTRPGGLQLEFAVTGDKTAATVRELEPGIEYLINVYAVLSNKKSVPISARVATELPKPEGLIFKSVRETSVEVMWDQLDIHFDGWEIYFRNTKEENGKVVSTLPPSQNQFLQSGLGPGQEYEVSVSIVKNHTRGPPTSKKVTTKIDGPRQVEVKDVTDSSALVGWSQPASPTDRLTMFYGPSSDPSDETRVEISPPDKQHSIDGLRPDTEYTVSLVSRSGALASDPAIATFTTALDAPGDLLAVSQTDDSITLEWTNSRADVGSYLVKYSPISGATHGEELFPRGPGDTTKATITGLNPGTEYGIGVTAVKNERESLPATTNAATDIDPPRDLEEVESTETSLTLRWRKPRAKVGAYRLVYVSRDGQVGEVEVPPTATSYVLSDLTPGVSYTLTLAAERGFKRSTPVTLSASTASFTFYLADSDDRELTTAAGSEDNVISFAYLDPSESQLSVGTEPEDELGDLTISGVTPDGFDLTWKLKAHGVCDSLTVEYKDTQRLWDAREARLPGDATGSRIQGLNASTEYQIKLYGITGSQRSALLEAVAVTAPKPTSPDVLMLSIKDAPTTALDIGAAQSPDPLRPLNTPDTGATSSGATSSGATSSGATSSGATSSGATSSGATSSGATSPGATSSGATSSGATSSGATSSGATSSGATSSGATSSGATSSGATSSGAEPESSRLDVLGDLTAHVTSTSVGLAWSAPEEAFDSFLVELSAPASGATQAHVTTLPGSVRDTEIEGLSPSTRYHITLQGLVEGKRSFPLRVFATTEELKPMVVNLTTSDIAWDGFTASWSPSGGEFDSFVIEVTNLENFEESQNLSLSGDAFSLGISGLNPNTSYLVGLFGMFQGSFLEPVYTEATTVNQPVVGKLYISNLTSESFSISWNGTEGEFDGFILEIIDSDWLTEQKEYNLSRGVKSRHVTGLRPSTDYVAYVYGTYKGSRTSAVSIVASTAEEPDLSRLVVSNVTSDRFSLSWRTGGKAFDNFIVEVRESASPSRAMGRALPGDARSTVMAGLKARTSYNIKLYASAGGQSTQPLFDVATTEDVPQLGPIAASSVSPHNLSLSWSAVSGHFDGFVVRVSDPEQQSDTLEFRLPGEARNFTISNLMDATGYDIELYGISHGRHTPSVLAHAVTAPLPKVENLAISNITPYGFRVSWEVKPPQQQQPEELAPSSGGFSRFHIVVTDSGWLLEPQEFTVPGNQSHLDIWGLITGIGYEVRLTGVSESGLLSRPLTTVAVTEAELEVEHLFVSDITADGFRLSWTADEDLFDRYVIKIRDGKRLAHPREYSVRGVERTKVLTGLMSGTEYEIELYGVALDQRSQPIIGVAQTGLSTPRGLSFSEVTESSAVVHWSMPRSPVDNYRITYVPFEGGSPLIMTTDGDVFEALLPDMSPGKMYRVTVSAVKGLEESDPSTDTLITALDRPQGLTAANVTDISALLVWQPSVATVDGYVITYTADTVSHMVEHVSGNTVEFEMGSLVPGTHYTVGVHAMKEAQKSDSAVTEFTTDVDPPRDLTAVNIQTDSGTLTWKPPQAAVTGYTLTFSTADGTIREVVLSPTASSYSMAQLSGSTEYNVRLQAIAGAQRSRHVTTVFTTIGQLYRRPKDCAQILLNGETASGLYTVYVGGVESQPIQVYCDMTTDGGGWMVFLRRQNGKLQFFRNWKNYTAGFGNMNDEFWLGLSNLHKITNSGHYELRVDLRDNGESAYAQYDKLTIAEPKTRYKVYIGAYSGTAGDSMTYHQGRPFSTFDNDNDIAVTNCALSYKGAFWYKNCHRVNLMGKYGDSSHSKGINWFHWKGHEHSIEFAEMKIRPANFRNFEGRKKRS</sequence>
<feature type="chain" id="PRO_5043575899" description="Tenascin" evidence="11">
    <location>
        <begin position="22"/>
        <end position="2456"/>
    </location>
</feature>
<dbReference type="InterPro" id="IPR003961">
    <property type="entry name" value="FN3_dom"/>
</dbReference>
<dbReference type="Pfam" id="PF00041">
    <property type="entry name" value="fn3"/>
    <property type="match status" value="15"/>
</dbReference>
<feature type="domain" description="Fibronectin type-III" evidence="12">
    <location>
        <begin position="2144"/>
        <end position="2232"/>
    </location>
</feature>
<feature type="domain" description="Fibronectin type-III" evidence="12">
    <location>
        <begin position="779"/>
        <end position="868"/>
    </location>
</feature>
<dbReference type="PANTHER" id="PTHR46708">
    <property type="entry name" value="TENASCIN"/>
    <property type="match status" value="1"/>
</dbReference>
<feature type="domain" description="Fibronectin type-III" evidence="12">
    <location>
        <begin position="1499"/>
        <end position="1590"/>
    </location>
</feature>
<dbReference type="Proteomes" id="UP001488805">
    <property type="component" value="Unassembled WGS sequence"/>
</dbReference>
<evidence type="ECO:0000256" key="1">
    <source>
        <dbReference type="ARBA" id="ARBA00004498"/>
    </source>
</evidence>
<dbReference type="GO" id="GO:0005615">
    <property type="term" value="C:extracellular space"/>
    <property type="evidence" value="ECO:0007669"/>
    <property type="project" value="TreeGrafter"/>
</dbReference>
<dbReference type="PROSITE" id="PS51406">
    <property type="entry name" value="FIBRINOGEN_C_2"/>
    <property type="match status" value="1"/>
</dbReference>
<evidence type="ECO:0000256" key="7">
    <source>
        <dbReference type="ARBA" id="ARBA00022737"/>
    </source>
</evidence>
<dbReference type="SMART" id="SM00181">
    <property type="entry name" value="EGF"/>
    <property type="match status" value="13"/>
</dbReference>
<feature type="domain" description="Fibronectin type-III" evidence="12">
    <location>
        <begin position="1877"/>
        <end position="1966"/>
    </location>
</feature>
<evidence type="ECO:0000256" key="9">
    <source>
        <dbReference type="ARBA" id="ARBA00023180"/>
    </source>
</evidence>
<dbReference type="FunFam" id="2.10.25.10:FF:000001">
    <property type="entry name" value="Tenascin C"/>
    <property type="match status" value="13"/>
</dbReference>
<feature type="domain" description="Fibronectin type-III" evidence="12">
    <location>
        <begin position="869"/>
        <end position="962"/>
    </location>
</feature>
<evidence type="ECO:0000256" key="11">
    <source>
        <dbReference type="SAM" id="SignalP"/>
    </source>
</evidence>
<feature type="compositionally biased region" description="Low complexity" evidence="10">
    <location>
        <begin position="1220"/>
        <end position="1307"/>
    </location>
</feature>
<dbReference type="PROSITE" id="PS50853">
    <property type="entry name" value="FN3"/>
    <property type="match status" value="15"/>
</dbReference>
<name>A0AAW1FD38_ZOAVI</name>
<dbReference type="CDD" id="cd00087">
    <property type="entry name" value="FReD"/>
    <property type="match status" value="1"/>
</dbReference>
<accession>A0AAW1FD38</accession>
<dbReference type="GO" id="GO:0030155">
    <property type="term" value="P:regulation of cell adhesion"/>
    <property type="evidence" value="ECO:0007669"/>
    <property type="project" value="TreeGrafter"/>
</dbReference>
<dbReference type="InterPro" id="IPR036116">
    <property type="entry name" value="FN3_sf"/>
</dbReference>
<dbReference type="InterPro" id="IPR050991">
    <property type="entry name" value="ECM_Regulatory_Proteins"/>
</dbReference>
<dbReference type="Pfam" id="PF00147">
    <property type="entry name" value="Fibrinogen_C"/>
    <property type="match status" value="1"/>
</dbReference>
<evidence type="ECO:0000256" key="5">
    <source>
        <dbReference type="ARBA" id="ARBA00022536"/>
    </source>
</evidence>
<feature type="domain" description="Fibronectin type-III" evidence="12">
    <location>
        <begin position="1967"/>
        <end position="2056"/>
    </location>
</feature>
<keyword evidence="3" id="KW-0964">Secreted</keyword>
<keyword evidence="15" id="KW-1185">Reference proteome</keyword>
<comment type="caution">
    <text evidence="14">The sequence shown here is derived from an EMBL/GenBank/DDBJ whole genome shotgun (WGS) entry which is preliminary data.</text>
</comment>
<protein>
    <recommendedName>
        <fullName evidence="16">Tenascin</fullName>
    </recommendedName>
</protein>
<reference evidence="14 15" key="1">
    <citation type="journal article" date="2024" name="Genome Biol. Evol.">
        <title>Chromosome-level genome assembly of the viviparous eelpout Zoarces viviparus.</title>
        <authorList>
            <person name="Fuhrmann N."/>
            <person name="Brasseur M.V."/>
            <person name="Bakowski C.E."/>
            <person name="Podsiadlowski L."/>
            <person name="Prost S."/>
            <person name="Krehenwinkel H."/>
            <person name="Mayer C."/>
        </authorList>
    </citation>
    <scope>NUCLEOTIDE SEQUENCE [LARGE SCALE GENOMIC DNA]</scope>
    <source>
        <strain evidence="14">NO-MEL_2022_Ind0_liver</strain>
    </source>
</reference>
<dbReference type="Gene3D" id="2.20.25.10">
    <property type="match status" value="1"/>
</dbReference>
<feature type="domain" description="Fibronectin type-III" evidence="12">
    <location>
        <begin position="963"/>
        <end position="1049"/>
    </location>
</feature>
<feature type="region of interest" description="Disordered" evidence="10">
    <location>
        <begin position="814"/>
        <end position="837"/>
    </location>
</feature>
<dbReference type="InterPro" id="IPR036056">
    <property type="entry name" value="Fibrinogen-like_C"/>
</dbReference>
<dbReference type="CDD" id="cd00054">
    <property type="entry name" value="EGF_CA"/>
    <property type="match status" value="1"/>
</dbReference>
<dbReference type="InterPro" id="IPR013783">
    <property type="entry name" value="Ig-like_fold"/>
</dbReference>
<evidence type="ECO:0000313" key="15">
    <source>
        <dbReference type="Proteomes" id="UP001488805"/>
    </source>
</evidence>
<dbReference type="SUPFAM" id="SSF49265">
    <property type="entry name" value="Fibronectin type III"/>
    <property type="match status" value="13"/>
</dbReference>
<feature type="domain" description="Fibronectin type-III" evidence="12">
    <location>
        <begin position="1591"/>
        <end position="1679"/>
    </location>
</feature>
<evidence type="ECO:0000256" key="8">
    <source>
        <dbReference type="ARBA" id="ARBA00023157"/>
    </source>
</evidence>
<evidence type="ECO:0008006" key="16">
    <source>
        <dbReference type="Google" id="ProtNLM"/>
    </source>
</evidence>
<proteinExistence type="inferred from homology"/>
<dbReference type="FunFam" id="3.90.215.10:FF:000001">
    <property type="entry name" value="Tenascin isoform 1"/>
    <property type="match status" value="1"/>
</dbReference>
<feature type="compositionally biased region" description="Basic and acidic residues" evidence="10">
    <location>
        <begin position="819"/>
        <end position="837"/>
    </location>
</feature>
<dbReference type="Gene3D" id="2.60.40.10">
    <property type="entry name" value="Immunoglobulins"/>
    <property type="match status" value="16"/>
</dbReference>
<keyword evidence="8" id="KW-1015">Disulfide bond</keyword>
<feature type="region of interest" description="Disordered" evidence="10">
    <location>
        <begin position="1203"/>
        <end position="1312"/>
    </location>
</feature>
<feature type="domain" description="Fibronectin type-III" evidence="12">
    <location>
        <begin position="1316"/>
        <end position="1404"/>
    </location>
</feature>
<dbReference type="SUPFAM" id="SSF56496">
    <property type="entry name" value="Fibrinogen C-terminal domain-like"/>
    <property type="match status" value="1"/>
</dbReference>
<feature type="domain" description="Fibronectin type-III" evidence="12">
    <location>
        <begin position="600"/>
        <end position="690"/>
    </location>
</feature>
<evidence type="ECO:0000256" key="2">
    <source>
        <dbReference type="ARBA" id="ARBA00008673"/>
    </source>
</evidence>
<dbReference type="GO" id="GO:0031175">
    <property type="term" value="P:neuron projection development"/>
    <property type="evidence" value="ECO:0007669"/>
    <property type="project" value="TreeGrafter"/>
</dbReference>
<feature type="domain" description="Fibrinogen C-terminal" evidence="13">
    <location>
        <begin position="2230"/>
        <end position="2445"/>
    </location>
</feature>
<feature type="signal peptide" evidence="11">
    <location>
        <begin position="1"/>
        <end position="21"/>
    </location>
</feature>
<dbReference type="SMART" id="SM00186">
    <property type="entry name" value="FBG"/>
    <property type="match status" value="1"/>
</dbReference>
<dbReference type="Pfam" id="PF25024">
    <property type="entry name" value="EGF_TEN"/>
    <property type="match status" value="1"/>
</dbReference>
<keyword evidence="9" id="KW-0325">Glycoprotein</keyword>
<feature type="domain" description="Fibronectin type-III" evidence="12">
    <location>
        <begin position="2057"/>
        <end position="2143"/>
    </location>
</feature>
<dbReference type="PROSITE" id="PS01186">
    <property type="entry name" value="EGF_2"/>
    <property type="match status" value="6"/>
</dbReference>
<keyword evidence="4" id="KW-0272">Extracellular matrix</keyword>
<feature type="domain" description="Fibronectin type-III" evidence="12">
    <location>
        <begin position="1092"/>
        <end position="1183"/>
    </location>
</feature>
<dbReference type="FunFam" id="2.60.40.10:FF:000099">
    <property type="entry name" value="Fibronectin 1"/>
    <property type="match status" value="2"/>
</dbReference>
<dbReference type="InterPro" id="IPR014716">
    <property type="entry name" value="Fibrinogen_a/b/g_C_1"/>
</dbReference>
<gene>
    <name evidence="14" type="ORF">VZT92_009691</name>
</gene>
<evidence type="ECO:0000256" key="4">
    <source>
        <dbReference type="ARBA" id="ARBA00022530"/>
    </source>
</evidence>
<comment type="similarity">
    <text evidence="2">Belongs to the tenascin family.</text>
</comment>
<keyword evidence="6 11" id="KW-0732">Signal</keyword>
<evidence type="ECO:0000259" key="12">
    <source>
        <dbReference type="PROSITE" id="PS50853"/>
    </source>
</evidence>
<dbReference type="CDD" id="cd00063">
    <property type="entry name" value="FN3"/>
    <property type="match status" value="16"/>
</dbReference>
<dbReference type="InterPro" id="IPR002181">
    <property type="entry name" value="Fibrinogen_a/b/g_C_dom"/>
</dbReference>
<evidence type="ECO:0000313" key="14">
    <source>
        <dbReference type="EMBL" id="KAK9532302.1"/>
    </source>
</evidence>
<keyword evidence="7" id="KW-0677">Repeat</keyword>
<dbReference type="Gene3D" id="2.10.25.10">
    <property type="entry name" value="Laminin"/>
    <property type="match status" value="13"/>
</dbReference>
<evidence type="ECO:0000259" key="13">
    <source>
        <dbReference type="PROSITE" id="PS51406"/>
    </source>
</evidence>
<dbReference type="Pfam" id="PF23106">
    <property type="entry name" value="EGF_Teneurin"/>
    <property type="match status" value="3"/>
</dbReference>
<keyword evidence="5" id="KW-0245">EGF-like domain</keyword>
<organism evidence="14 15">
    <name type="scientific">Zoarces viviparus</name>
    <name type="common">Viviparous eelpout</name>
    <name type="synonym">Blennius viviparus</name>
    <dbReference type="NCBI Taxonomy" id="48416"/>
    <lineage>
        <taxon>Eukaryota</taxon>
        <taxon>Metazoa</taxon>
        <taxon>Chordata</taxon>
        <taxon>Craniata</taxon>
        <taxon>Vertebrata</taxon>
        <taxon>Euteleostomi</taxon>
        <taxon>Actinopterygii</taxon>
        <taxon>Neopterygii</taxon>
        <taxon>Teleostei</taxon>
        <taxon>Neoteleostei</taxon>
        <taxon>Acanthomorphata</taxon>
        <taxon>Eupercaria</taxon>
        <taxon>Perciformes</taxon>
        <taxon>Cottioidei</taxon>
        <taxon>Zoarcales</taxon>
        <taxon>Zoarcidae</taxon>
        <taxon>Zoarcinae</taxon>
        <taxon>Zoarces</taxon>
    </lineage>
</organism>
<feature type="domain" description="Fibronectin type-III" evidence="12">
    <location>
        <begin position="1680"/>
        <end position="1771"/>
    </location>
</feature>
<dbReference type="InterPro" id="IPR041161">
    <property type="entry name" value="EGF_Tenascin"/>
</dbReference>
<dbReference type="InterPro" id="IPR000742">
    <property type="entry name" value="EGF"/>
</dbReference>